<dbReference type="InterPro" id="IPR044691">
    <property type="entry name" value="DCC1_Trx"/>
</dbReference>
<evidence type="ECO:0000313" key="2">
    <source>
        <dbReference type="Proteomes" id="UP000092607"/>
    </source>
</evidence>
<reference evidence="1 2" key="1">
    <citation type="submission" date="2016-06" db="EMBL/GenBank/DDBJ databases">
        <title>Draft genome of Moraxella lacunata CCUG 57757A.</title>
        <authorList>
            <person name="Salva-Serra F."/>
            <person name="Engstrom-Jakobsson H."/>
            <person name="Thorell K."/>
            <person name="Gonzales-Siles L."/>
            <person name="Karlsson R."/>
            <person name="Boulund F."/>
            <person name="Engstrand L."/>
            <person name="Kristiansson E."/>
            <person name="Moore E."/>
        </authorList>
    </citation>
    <scope>NUCLEOTIDE SEQUENCE [LARGE SCALE GENOMIC DNA]</scope>
    <source>
        <strain evidence="1 2">CCUG 57757A</strain>
    </source>
</reference>
<dbReference type="EMBL" id="LZMS01000037">
    <property type="protein sequence ID" value="OBX65072.1"/>
    <property type="molecule type" value="Genomic_DNA"/>
</dbReference>
<dbReference type="OrthoDB" id="5294764at2"/>
<evidence type="ECO:0000313" key="1">
    <source>
        <dbReference type="EMBL" id="OBX65072.1"/>
    </source>
</evidence>
<dbReference type="PANTHER" id="PTHR34290">
    <property type="entry name" value="SI:CH73-390P7.2"/>
    <property type="match status" value="1"/>
</dbReference>
<protein>
    <recommendedName>
        <fullName evidence="3">DUF393 domain-containing protein</fullName>
    </recommendedName>
</protein>
<evidence type="ECO:0008006" key="3">
    <source>
        <dbReference type="Google" id="ProtNLM"/>
    </source>
</evidence>
<dbReference type="AlphaFoldDB" id="A0A1B8Q5M3"/>
<dbReference type="Pfam" id="PF04134">
    <property type="entry name" value="DCC1-like"/>
    <property type="match status" value="1"/>
</dbReference>
<gene>
    <name evidence="1" type="ORF">A9309_03165</name>
</gene>
<dbReference type="Proteomes" id="UP000092607">
    <property type="component" value="Unassembled WGS sequence"/>
</dbReference>
<dbReference type="InterPro" id="IPR007263">
    <property type="entry name" value="DCC1-like"/>
</dbReference>
<name>A0A1B8Q5M3_MORLA</name>
<organism evidence="1 2">
    <name type="scientific">Moraxella lacunata</name>
    <dbReference type="NCBI Taxonomy" id="477"/>
    <lineage>
        <taxon>Bacteria</taxon>
        <taxon>Pseudomonadati</taxon>
        <taxon>Pseudomonadota</taxon>
        <taxon>Gammaproteobacteria</taxon>
        <taxon>Moraxellales</taxon>
        <taxon>Moraxellaceae</taxon>
        <taxon>Moraxella</taxon>
    </lineage>
</organism>
<accession>A0A1B8Q5M3</accession>
<dbReference type="PANTHER" id="PTHR34290:SF2">
    <property type="entry name" value="OS04G0668800 PROTEIN"/>
    <property type="match status" value="1"/>
</dbReference>
<dbReference type="RefSeq" id="WP_065255437.1">
    <property type="nucleotide sequence ID" value="NZ_JARDJM010000001.1"/>
</dbReference>
<dbReference type="GO" id="GO:0015035">
    <property type="term" value="F:protein-disulfide reductase activity"/>
    <property type="evidence" value="ECO:0007669"/>
    <property type="project" value="InterPro"/>
</dbReference>
<comment type="caution">
    <text evidence="1">The sequence shown here is derived from an EMBL/GenBank/DDBJ whole genome shotgun (WGS) entry which is preliminary data.</text>
</comment>
<sequence>MIKMYYDDTCPICRTEAYHIKSDDIHIIAIKDGLAELQKHGIDELTAMTYLCVLDDNNVMHKGIKAVRLLHQTANTKFKKLLHLPIIKPLSAIIYPLFAKYRHKIPKWLIIKLFGNVQEINECDNGICQLSPKDRLNQHKKS</sequence>
<proteinExistence type="predicted"/>